<evidence type="ECO:0000256" key="2">
    <source>
        <dbReference type="ARBA" id="ARBA00009992"/>
    </source>
</evidence>
<evidence type="ECO:0000256" key="8">
    <source>
        <dbReference type="ARBA" id="ARBA00023163"/>
    </source>
</evidence>
<dbReference type="Proteomes" id="UP000019591">
    <property type="component" value="Plasmid EAL2_808p"/>
</dbReference>
<proteinExistence type="inferred from homology"/>
<reference evidence="9 10" key="1">
    <citation type="journal article" date="2014" name="Genome Announc.">
        <title>Complete Genome Sequence of Amino Acid-Utilizing Eubacterium acidaminophilum al-2 (DSM 3953).</title>
        <authorList>
            <person name="Poehlein A."/>
            <person name="Andreesen J.R."/>
            <person name="Daniel R."/>
        </authorList>
    </citation>
    <scope>NUCLEOTIDE SEQUENCE [LARGE SCALE GENOMIC DNA]</scope>
    <source>
        <strain evidence="9 10">DSM 3953</strain>
        <plasmid evidence="10">Plasmid EAL2_808p</plasmid>
    </source>
</reference>
<dbReference type="SUPFAM" id="SSF111064">
    <property type="entry name" value="Hut operon positive regulatory protein HutP"/>
    <property type="match status" value="1"/>
</dbReference>
<dbReference type="Pfam" id="PF09021">
    <property type="entry name" value="HutP"/>
    <property type="match status" value="1"/>
</dbReference>
<keyword evidence="7" id="KW-0010">Activator</keyword>
<keyword evidence="9" id="KW-0614">Plasmid</keyword>
<evidence type="ECO:0000313" key="9">
    <source>
        <dbReference type="EMBL" id="AHM58109.1"/>
    </source>
</evidence>
<evidence type="ECO:0000256" key="7">
    <source>
        <dbReference type="ARBA" id="ARBA00023159"/>
    </source>
</evidence>
<dbReference type="AlphaFoldDB" id="W8T8U2"/>
<dbReference type="PATRIC" id="fig|1286171.3.peg.2790"/>
<comment type="similarity">
    <text evidence="2">Belongs to the HutP family.</text>
</comment>
<gene>
    <name evidence="9" type="primary">hutP</name>
    <name evidence="9" type="ORF">EAL2_808p06060</name>
</gene>
<evidence type="ECO:0000256" key="3">
    <source>
        <dbReference type="ARBA" id="ARBA00011643"/>
    </source>
</evidence>
<geneLocation type="plasmid" evidence="9 10">
    <name>EAL2_808p</name>
</geneLocation>
<comment type="subunit">
    <text evidence="3">Homohexamer.</text>
</comment>
<sequence>MFETLSIGKTALLLCISSESEEEVIRETSILNGCKVLKGRVGSMDSAKIFAAIETAAKKEGLIKDLYREEHSLYHTVLEAYSGVCRGQVGLGDILRTAGLTFSVVRGPRFPGDDTDGEWIAVALYGNIGAPIKGYEHEVMGFGINPI</sequence>
<keyword evidence="6" id="KW-0805">Transcription regulation</keyword>
<evidence type="ECO:0000256" key="5">
    <source>
        <dbReference type="ARBA" id="ARBA00022884"/>
    </source>
</evidence>
<dbReference type="Gene3D" id="3.40.1510.10">
    <property type="entry name" value="Hut operon regulatory protein HutP"/>
    <property type="match status" value="1"/>
</dbReference>
<keyword evidence="5" id="KW-0694">RNA-binding</keyword>
<dbReference type="OrthoDB" id="2388985at2"/>
<evidence type="ECO:0000256" key="6">
    <source>
        <dbReference type="ARBA" id="ARBA00023015"/>
    </source>
</evidence>
<dbReference type="InterPro" id="IPR015111">
    <property type="entry name" value="Regulatory_HutP"/>
</dbReference>
<organism evidence="9 10">
    <name type="scientific">Peptoclostridium acidaminophilum DSM 3953</name>
    <dbReference type="NCBI Taxonomy" id="1286171"/>
    <lineage>
        <taxon>Bacteria</taxon>
        <taxon>Bacillati</taxon>
        <taxon>Bacillota</taxon>
        <taxon>Clostridia</taxon>
        <taxon>Peptostreptococcales</taxon>
        <taxon>Peptoclostridiaceae</taxon>
        <taxon>Peptoclostridium</taxon>
    </lineage>
</organism>
<keyword evidence="10" id="KW-1185">Reference proteome</keyword>
<comment type="function">
    <text evidence="1">Antiterminator that binds to cis-acting regulatory sequences on the mRNA in the presence of histidine, thereby suppressing transcription termination and activating the hut operon for histidine utilization.</text>
</comment>
<name>W8T8U2_PEPAC</name>
<evidence type="ECO:0000313" key="10">
    <source>
        <dbReference type="Proteomes" id="UP000019591"/>
    </source>
</evidence>
<evidence type="ECO:0000256" key="1">
    <source>
        <dbReference type="ARBA" id="ARBA00002945"/>
    </source>
</evidence>
<dbReference type="InterPro" id="IPR036482">
    <property type="entry name" value="Regulatory_HutP_sf"/>
</dbReference>
<evidence type="ECO:0000256" key="4">
    <source>
        <dbReference type="ARBA" id="ARBA00019377"/>
    </source>
</evidence>
<dbReference type="KEGG" id="eac:EAL2_808p06060"/>
<dbReference type="EMBL" id="CP007453">
    <property type="protein sequence ID" value="AHM58109.1"/>
    <property type="molecule type" value="Genomic_DNA"/>
</dbReference>
<dbReference type="HOGENOM" id="CLU_148478_0_0_9"/>
<accession>W8T8U2</accession>
<dbReference type="RefSeq" id="WP_025436954.1">
    <property type="nucleotide sequence ID" value="NZ_CP007453.1"/>
</dbReference>
<keyword evidence="8" id="KW-0804">Transcription</keyword>
<protein>
    <recommendedName>
        <fullName evidence="4">Hut operon positive regulatory protein</fullName>
    </recommendedName>
</protein>
<dbReference type="GO" id="GO:0003723">
    <property type="term" value="F:RNA binding"/>
    <property type="evidence" value="ECO:0007669"/>
    <property type="project" value="UniProtKB-KW"/>
</dbReference>
<dbReference type="eggNOG" id="ENOG502ZFIH">
    <property type="taxonomic scope" value="Bacteria"/>
</dbReference>